<dbReference type="Gene3D" id="3.90.210.10">
    <property type="entry name" value="Heat-Labile Enterotoxin, subunit A"/>
    <property type="match status" value="1"/>
</dbReference>
<reference evidence="3" key="1">
    <citation type="journal article" date="2019" name="Mol. Biol. Evol.">
        <title>Blast fungal genomes show frequent chromosomal changes, gene gains and losses, and effector gene turnover.</title>
        <authorList>
            <person name="Gomez Luciano L.B."/>
            <person name="Jason Tsai I."/>
            <person name="Chuma I."/>
            <person name="Tosa Y."/>
            <person name="Chen Y.H."/>
            <person name="Li J.Y."/>
            <person name="Li M.Y."/>
            <person name="Jade Lu M.Y."/>
            <person name="Nakayashiki H."/>
            <person name="Li W.H."/>
        </authorList>
    </citation>
    <scope>NUCLEOTIDE SEQUENCE</scope>
    <source>
        <strain evidence="3">NI907</strain>
    </source>
</reference>
<proteinExistence type="predicted"/>
<name>A0A6P8B129_PYRGI</name>
<organism evidence="2 3">
    <name type="scientific">Pyricularia grisea</name>
    <name type="common">Crabgrass-specific blast fungus</name>
    <name type="synonym">Magnaporthe grisea</name>
    <dbReference type="NCBI Taxonomy" id="148305"/>
    <lineage>
        <taxon>Eukaryota</taxon>
        <taxon>Fungi</taxon>
        <taxon>Dikarya</taxon>
        <taxon>Ascomycota</taxon>
        <taxon>Pezizomycotina</taxon>
        <taxon>Sordariomycetes</taxon>
        <taxon>Sordariomycetidae</taxon>
        <taxon>Magnaporthales</taxon>
        <taxon>Pyriculariaceae</taxon>
        <taxon>Pyricularia</taxon>
    </lineage>
</organism>
<dbReference type="GeneID" id="41962294"/>
<keyword evidence="1" id="KW-0732">Signal</keyword>
<gene>
    <name evidence="3" type="ORF">PgNI_07372</name>
</gene>
<dbReference type="SUPFAM" id="SSF56399">
    <property type="entry name" value="ADP-ribosylation"/>
    <property type="match status" value="1"/>
</dbReference>
<evidence type="ECO:0000256" key="1">
    <source>
        <dbReference type="SAM" id="SignalP"/>
    </source>
</evidence>
<feature type="signal peptide" evidence="1">
    <location>
        <begin position="1"/>
        <end position="22"/>
    </location>
</feature>
<dbReference type="KEGG" id="pgri:PgNI_07372"/>
<sequence length="215" mass="25102">MFGLKILPVLLVWSVSLSWTAADKIPNVLYRLDFLSPVHLEKWGLTSRGECHGLVDNTITYAEHKDLYSQLEGTDQHHCGGYRKSPFISLSANLRYLLNYRRPDPHKRNDVRYVYHVNTNWRKSNFFDASKLLEGKVDLETLAEVKEFGTKEKIIWKMVMGWNVIREDGSVFYIKKDDWIERPWTQGKILFDSYANQPEISAEKFQSAQRAMGIK</sequence>
<evidence type="ECO:0000313" key="3">
    <source>
        <dbReference type="RefSeq" id="XP_030980926.1"/>
    </source>
</evidence>
<reference evidence="3" key="3">
    <citation type="submission" date="2025-08" db="UniProtKB">
        <authorList>
            <consortium name="RefSeq"/>
        </authorList>
    </citation>
    <scope>IDENTIFICATION</scope>
    <source>
        <strain evidence="3">NI907</strain>
    </source>
</reference>
<evidence type="ECO:0000313" key="2">
    <source>
        <dbReference type="Proteomes" id="UP000515153"/>
    </source>
</evidence>
<dbReference type="AlphaFoldDB" id="A0A6P8B129"/>
<feature type="chain" id="PRO_5028342967" evidence="1">
    <location>
        <begin position="23"/>
        <end position="215"/>
    </location>
</feature>
<dbReference type="RefSeq" id="XP_030980926.1">
    <property type="nucleotide sequence ID" value="XM_031127385.1"/>
</dbReference>
<protein>
    <submittedName>
        <fullName evidence="3">Uncharacterized protein</fullName>
    </submittedName>
</protein>
<reference evidence="3" key="2">
    <citation type="submission" date="2019-10" db="EMBL/GenBank/DDBJ databases">
        <authorList>
            <consortium name="NCBI Genome Project"/>
        </authorList>
    </citation>
    <scope>NUCLEOTIDE SEQUENCE</scope>
    <source>
        <strain evidence="3">NI907</strain>
    </source>
</reference>
<keyword evidence="2" id="KW-1185">Reference proteome</keyword>
<dbReference type="Proteomes" id="UP000515153">
    <property type="component" value="Unplaced"/>
</dbReference>
<accession>A0A6P8B129</accession>